<accession>A0A562IPA7</accession>
<dbReference type="GO" id="GO:0005886">
    <property type="term" value="C:plasma membrane"/>
    <property type="evidence" value="ECO:0007669"/>
    <property type="project" value="TreeGrafter"/>
</dbReference>
<evidence type="ECO:0000256" key="6">
    <source>
        <dbReference type="SAM" id="SignalP"/>
    </source>
</evidence>
<keyword evidence="4" id="KW-0186">Copper</keyword>
<gene>
    <name evidence="8" type="ORF">JD78_01381</name>
</gene>
<comment type="caution">
    <text evidence="8">The sequence shown here is derived from an EMBL/GenBank/DDBJ whole genome shotgun (WGS) entry which is preliminary data.</text>
</comment>
<dbReference type="PANTHER" id="PTHR34820">
    <property type="entry name" value="INNER MEMBRANE PROTEIN YEBZ"/>
    <property type="match status" value="1"/>
</dbReference>
<keyword evidence="3 6" id="KW-0732">Signal</keyword>
<dbReference type="GO" id="GO:0042597">
    <property type="term" value="C:periplasmic space"/>
    <property type="evidence" value="ECO:0007669"/>
    <property type="project" value="InterPro"/>
</dbReference>
<keyword evidence="5" id="KW-1133">Transmembrane helix</keyword>
<dbReference type="Gene3D" id="2.60.40.1220">
    <property type="match status" value="1"/>
</dbReference>
<evidence type="ECO:0000256" key="1">
    <source>
        <dbReference type="ARBA" id="ARBA00004196"/>
    </source>
</evidence>
<dbReference type="GO" id="GO:0030313">
    <property type="term" value="C:cell envelope"/>
    <property type="evidence" value="ECO:0007669"/>
    <property type="project" value="UniProtKB-SubCell"/>
</dbReference>
<evidence type="ECO:0000313" key="9">
    <source>
        <dbReference type="Proteomes" id="UP000321490"/>
    </source>
</evidence>
<feature type="domain" description="CopC" evidence="7">
    <location>
        <begin position="21"/>
        <end position="113"/>
    </location>
</feature>
<dbReference type="GO" id="GO:0006825">
    <property type="term" value="P:copper ion transport"/>
    <property type="evidence" value="ECO:0007669"/>
    <property type="project" value="InterPro"/>
</dbReference>
<feature type="chain" id="PRO_5022181472" description="CopC domain-containing protein" evidence="6">
    <location>
        <begin position="21"/>
        <end position="163"/>
    </location>
</feature>
<feature type="transmembrane region" description="Helical" evidence="5">
    <location>
        <begin position="139"/>
        <end position="159"/>
    </location>
</feature>
<dbReference type="GO" id="GO:0005507">
    <property type="term" value="F:copper ion binding"/>
    <property type="evidence" value="ECO:0007669"/>
    <property type="project" value="InterPro"/>
</dbReference>
<name>A0A562IPA7_9ACTN</name>
<keyword evidence="9" id="KW-1185">Reference proteome</keyword>
<evidence type="ECO:0000259" key="7">
    <source>
        <dbReference type="Pfam" id="PF04234"/>
    </source>
</evidence>
<keyword evidence="2" id="KW-0479">Metal-binding</keyword>
<dbReference type="Pfam" id="PF04234">
    <property type="entry name" value="CopC"/>
    <property type="match status" value="1"/>
</dbReference>
<comment type="subcellular location">
    <subcellularLocation>
        <location evidence="1">Cell envelope</location>
    </subcellularLocation>
</comment>
<keyword evidence="5" id="KW-0812">Transmembrane</keyword>
<evidence type="ECO:0000256" key="3">
    <source>
        <dbReference type="ARBA" id="ARBA00022729"/>
    </source>
</evidence>
<dbReference type="SUPFAM" id="SSF81296">
    <property type="entry name" value="E set domains"/>
    <property type="match status" value="1"/>
</dbReference>
<reference evidence="8 9" key="1">
    <citation type="submission" date="2019-07" db="EMBL/GenBank/DDBJ databases">
        <title>R&amp;d 2014.</title>
        <authorList>
            <person name="Klenk H.-P."/>
        </authorList>
    </citation>
    <scope>NUCLEOTIDE SEQUENCE [LARGE SCALE GENOMIC DNA]</scope>
    <source>
        <strain evidence="8 9">DSM 45764</strain>
    </source>
</reference>
<sequence length="163" mass="16147">MLLGLLTVLALGMGASPALAHDGLTGSTPAASAALTAVPSEVQLEFSGAPQQLGTRVVVTGPGGTVSTGEPEIRGTTVVQALSADLPAGAYRVQWRATSSDGHPIEGNYEFSVSPDAAPAAPVTPQPAAASTGTGTPGVWWAAGALVLVALGTVVAGRLRRRA</sequence>
<evidence type="ECO:0000256" key="5">
    <source>
        <dbReference type="SAM" id="Phobius"/>
    </source>
</evidence>
<evidence type="ECO:0000313" key="8">
    <source>
        <dbReference type="EMBL" id="TWH72859.1"/>
    </source>
</evidence>
<dbReference type="InterPro" id="IPR007348">
    <property type="entry name" value="CopC_dom"/>
</dbReference>
<keyword evidence="5" id="KW-0472">Membrane</keyword>
<evidence type="ECO:0000256" key="2">
    <source>
        <dbReference type="ARBA" id="ARBA00022723"/>
    </source>
</evidence>
<dbReference type="GO" id="GO:0046688">
    <property type="term" value="P:response to copper ion"/>
    <property type="evidence" value="ECO:0007669"/>
    <property type="project" value="InterPro"/>
</dbReference>
<dbReference type="Proteomes" id="UP000321490">
    <property type="component" value="Unassembled WGS sequence"/>
</dbReference>
<protein>
    <recommendedName>
        <fullName evidence="7">CopC domain-containing protein</fullName>
    </recommendedName>
</protein>
<dbReference type="InterPro" id="IPR014756">
    <property type="entry name" value="Ig_E-set"/>
</dbReference>
<dbReference type="EMBL" id="VLKF01000001">
    <property type="protein sequence ID" value="TWH72859.1"/>
    <property type="molecule type" value="Genomic_DNA"/>
</dbReference>
<organism evidence="8 9">
    <name type="scientific">Modestobacter roseus</name>
    <dbReference type="NCBI Taxonomy" id="1181884"/>
    <lineage>
        <taxon>Bacteria</taxon>
        <taxon>Bacillati</taxon>
        <taxon>Actinomycetota</taxon>
        <taxon>Actinomycetes</taxon>
        <taxon>Geodermatophilales</taxon>
        <taxon>Geodermatophilaceae</taxon>
        <taxon>Modestobacter</taxon>
    </lineage>
</organism>
<proteinExistence type="predicted"/>
<dbReference type="AlphaFoldDB" id="A0A562IPA7"/>
<dbReference type="InterPro" id="IPR032694">
    <property type="entry name" value="CopC/D"/>
</dbReference>
<feature type="signal peptide" evidence="6">
    <location>
        <begin position="1"/>
        <end position="20"/>
    </location>
</feature>
<dbReference type="PANTHER" id="PTHR34820:SF4">
    <property type="entry name" value="INNER MEMBRANE PROTEIN YEBZ"/>
    <property type="match status" value="1"/>
</dbReference>
<evidence type="ECO:0000256" key="4">
    <source>
        <dbReference type="ARBA" id="ARBA00023008"/>
    </source>
</evidence>
<dbReference type="InterPro" id="IPR014755">
    <property type="entry name" value="Cu-Rt/internalin_Ig-like"/>
</dbReference>